<dbReference type="EMBL" id="LVJH01000017">
    <property type="protein sequence ID" value="OAB42836.1"/>
    <property type="molecule type" value="Genomic_DNA"/>
</dbReference>
<keyword evidence="3" id="KW-0804">Transcription</keyword>
<dbReference type="GO" id="GO:0003700">
    <property type="term" value="F:DNA-binding transcription factor activity"/>
    <property type="evidence" value="ECO:0007669"/>
    <property type="project" value="InterPro"/>
</dbReference>
<protein>
    <recommendedName>
        <fullName evidence="4">HTH marR-type domain-containing protein</fullName>
    </recommendedName>
</protein>
<evidence type="ECO:0000313" key="6">
    <source>
        <dbReference type="Proteomes" id="UP000076967"/>
    </source>
</evidence>
<dbReference type="InterPro" id="IPR036388">
    <property type="entry name" value="WH-like_DNA-bd_sf"/>
</dbReference>
<comment type="caution">
    <text evidence="5">The sequence shown here is derived from an EMBL/GenBank/DDBJ whole genome shotgun (WGS) entry which is preliminary data.</text>
</comment>
<gene>
    <name evidence="5" type="ORF">PGLA_10260</name>
</gene>
<dbReference type="AlphaFoldDB" id="A0A162K4D1"/>
<proteinExistence type="predicted"/>
<reference evidence="5 6" key="1">
    <citation type="submission" date="2016-03" db="EMBL/GenBank/DDBJ databases">
        <title>Draft genome sequence of Paenibacillus glacialis DSM 22343.</title>
        <authorList>
            <person name="Shin S.-K."/>
            <person name="Yi H."/>
        </authorList>
    </citation>
    <scope>NUCLEOTIDE SEQUENCE [LARGE SCALE GENOMIC DNA]</scope>
    <source>
        <strain evidence="5 6">DSM 22343</strain>
    </source>
</reference>
<dbReference type="GO" id="GO:0003677">
    <property type="term" value="F:DNA binding"/>
    <property type="evidence" value="ECO:0007669"/>
    <property type="project" value="UniProtKB-KW"/>
</dbReference>
<sequence length="154" mass="17332">MENLNAEKLFIAIKRFNKAGFSHNAIKGVKPSEVILMFCLQKKREPNTAGLRVSEISEILGVTSPTVTQLLKELDAKGFIERTMDQEDRRAVRIKLSKKGKEVVQEALALTEASFSGLIHYLGEEESNQLVDLLIKACQYYEQVDSRQTESGDE</sequence>
<organism evidence="5 6">
    <name type="scientific">Paenibacillus glacialis</name>
    <dbReference type="NCBI Taxonomy" id="494026"/>
    <lineage>
        <taxon>Bacteria</taxon>
        <taxon>Bacillati</taxon>
        <taxon>Bacillota</taxon>
        <taxon>Bacilli</taxon>
        <taxon>Bacillales</taxon>
        <taxon>Paenibacillaceae</taxon>
        <taxon>Paenibacillus</taxon>
    </lineage>
</organism>
<keyword evidence="1" id="KW-0805">Transcription regulation</keyword>
<dbReference type="InterPro" id="IPR000835">
    <property type="entry name" value="HTH_MarR-typ"/>
</dbReference>
<evidence type="ECO:0000256" key="3">
    <source>
        <dbReference type="ARBA" id="ARBA00023163"/>
    </source>
</evidence>
<dbReference type="STRING" id="494026.PGLA_10260"/>
<keyword evidence="6" id="KW-1185">Reference proteome</keyword>
<dbReference type="Gene3D" id="1.10.10.10">
    <property type="entry name" value="Winged helix-like DNA-binding domain superfamily/Winged helix DNA-binding domain"/>
    <property type="match status" value="1"/>
</dbReference>
<dbReference type="Pfam" id="PF12802">
    <property type="entry name" value="MarR_2"/>
    <property type="match status" value="1"/>
</dbReference>
<dbReference type="SMART" id="SM00347">
    <property type="entry name" value="HTH_MARR"/>
    <property type="match status" value="1"/>
</dbReference>
<dbReference type="Proteomes" id="UP000076967">
    <property type="component" value="Unassembled WGS sequence"/>
</dbReference>
<evidence type="ECO:0000256" key="1">
    <source>
        <dbReference type="ARBA" id="ARBA00023015"/>
    </source>
</evidence>
<accession>A0A162K4D1</accession>
<dbReference type="RefSeq" id="WP_068532214.1">
    <property type="nucleotide sequence ID" value="NZ_LVJH01000017.1"/>
</dbReference>
<keyword evidence="2" id="KW-0238">DNA-binding</keyword>
<name>A0A162K4D1_9BACL</name>
<evidence type="ECO:0000259" key="4">
    <source>
        <dbReference type="PROSITE" id="PS50995"/>
    </source>
</evidence>
<dbReference type="SMART" id="SM00529">
    <property type="entry name" value="HTH_DTXR"/>
    <property type="match status" value="1"/>
</dbReference>
<dbReference type="SUPFAM" id="SSF46785">
    <property type="entry name" value="Winged helix' DNA-binding domain"/>
    <property type="match status" value="1"/>
</dbReference>
<dbReference type="InterPro" id="IPR011991">
    <property type="entry name" value="ArsR-like_HTH"/>
</dbReference>
<dbReference type="PANTHER" id="PTHR42756:SF1">
    <property type="entry name" value="TRANSCRIPTIONAL REPRESSOR OF EMRAB OPERON"/>
    <property type="match status" value="1"/>
</dbReference>
<dbReference type="PROSITE" id="PS50995">
    <property type="entry name" value="HTH_MARR_2"/>
    <property type="match status" value="1"/>
</dbReference>
<evidence type="ECO:0000256" key="2">
    <source>
        <dbReference type="ARBA" id="ARBA00023125"/>
    </source>
</evidence>
<dbReference type="PANTHER" id="PTHR42756">
    <property type="entry name" value="TRANSCRIPTIONAL REGULATOR, MARR"/>
    <property type="match status" value="1"/>
</dbReference>
<dbReference type="CDD" id="cd00090">
    <property type="entry name" value="HTH_ARSR"/>
    <property type="match status" value="1"/>
</dbReference>
<feature type="domain" description="HTH marR-type" evidence="4">
    <location>
        <begin position="1"/>
        <end position="139"/>
    </location>
</feature>
<dbReference type="PRINTS" id="PR00598">
    <property type="entry name" value="HTHMARR"/>
</dbReference>
<dbReference type="InterPro" id="IPR036390">
    <property type="entry name" value="WH_DNA-bd_sf"/>
</dbReference>
<dbReference type="OrthoDB" id="163346at2"/>
<dbReference type="GO" id="GO:0046914">
    <property type="term" value="F:transition metal ion binding"/>
    <property type="evidence" value="ECO:0007669"/>
    <property type="project" value="InterPro"/>
</dbReference>
<dbReference type="InterPro" id="IPR022689">
    <property type="entry name" value="Iron_dep_repressor"/>
</dbReference>
<evidence type="ECO:0000313" key="5">
    <source>
        <dbReference type="EMBL" id="OAB42836.1"/>
    </source>
</evidence>